<protein>
    <submittedName>
        <fullName evidence="2">Uncharacterized protein</fullName>
    </submittedName>
</protein>
<feature type="compositionally biased region" description="Low complexity" evidence="1">
    <location>
        <begin position="80"/>
        <end position="92"/>
    </location>
</feature>
<gene>
    <name evidence="2" type="ORF">PCOR1329_LOCUS60405</name>
</gene>
<feature type="region of interest" description="Disordered" evidence="1">
    <location>
        <begin position="1"/>
        <end position="38"/>
    </location>
</feature>
<evidence type="ECO:0000313" key="3">
    <source>
        <dbReference type="Proteomes" id="UP001189429"/>
    </source>
</evidence>
<feature type="compositionally biased region" description="Low complexity" evidence="1">
    <location>
        <begin position="61"/>
        <end position="73"/>
    </location>
</feature>
<reference evidence="2" key="1">
    <citation type="submission" date="2023-10" db="EMBL/GenBank/DDBJ databases">
        <authorList>
            <person name="Chen Y."/>
            <person name="Shah S."/>
            <person name="Dougan E. K."/>
            <person name="Thang M."/>
            <person name="Chan C."/>
        </authorList>
    </citation>
    <scope>NUCLEOTIDE SEQUENCE [LARGE SCALE GENOMIC DNA]</scope>
</reference>
<dbReference type="Proteomes" id="UP001189429">
    <property type="component" value="Unassembled WGS sequence"/>
</dbReference>
<feature type="region of interest" description="Disordered" evidence="1">
    <location>
        <begin position="53"/>
        <end position="114"/>
    </location>
</feature>
<organism evidence="2 3">
    <name type="scientific">Prorocentrum cordatum</name>
    <dbReference type="NCBI Taxonomy" id="2364126"/>
    <lineage>
        <taxon>Eukaryota</taxon>
        <taxon>Sar</taxon>
        <taxon>Alveolata</taxon>
        <taxon>Dinophyceae</taxon>
        <taxon>Prorocentrales</taxon>
        <taxon>Prorocentraceae</taxon>
        <taxon>Prorocentrum</taxon>
    </lineage>
</organism>
<name>A0ABN9VR53_9DINO</name>
<evidence type="ECO:0000256" key="1">
    <source>
        <dbReference type="SAM" id="MobiDB-lite"/>
    </source>
</evidence>
<proteinExistence type="predicted"/>
<accession>A0ABN9VR53</accession>
<keyword evidence="3" id="KW-1185">Reference proteome</keyword>
<feature type="non-terminal residue" evidence="2">
    <location>
        <position position="137"/>
    </location>
</feature>
<evidence type="ECO:0000313" key="2">
    <source>
        <dbReference type="EMBL" id="CAK0875838.1"/>
    </source>
</evidence>
<comment type="caution">
    <text evidence="2">The sequence shown here is derived from an EMBL/GenBank/DDBJ whole genome shotgun (WGS) entry which is preliminary data.</text>
</comment>
<sequence>MSEIRRLGPTRKLQEPSIWPLSARATGAPPSFPAQARRAPLLRANVPGEGVLAAGHQQREGQAAARGRSADAGGLEELPAGRAGAVAAAPAAQRRHARGFRRPAAAPSRRRRARPWGSCRRPRVQRCRPCRVHCRLL</sequence>
<dbReference type="EMBL" id="CAUYUJ010017563">
    <property type="protein sequence ID" value="CAK0875838.1"/>
    <property type="molecule type" value="Genomic_DNA"/>
</dbReference>